<keyword evidence="4" id="KW-0812">Transmembrane</keyword>
<keyword evidence="4" id="KW-0472">Membrane</keyword>
<sequence length="285" mass="32282">MSFVRYLSRSDSEKSIPPENIFQSFERPDRPPRFTLWGVPMSRPRIFDILVLILSFIVLVVLLAVRDYGRETVELAITVYYPAALLVPYLYGTLIGRFRFWRKVACTAISRGEYTILDVGCSMGALMLEMAQANDQATVVGVDDYVWWNNIPNSPRRLYLNALALGLSTDRLIAHRIPNLFTLPFEDGSFNLVTSFKGVAAGGRGKRRGRRLVLEECVRVLKVGGRLVLVEESFLMIREYANILRKLGWVEVQCFTVWNCWSGIIPGRGLEAVKPLGKHPGPDRV</sequence>
<feature type="transmembrane region" description="Helical" evidence="4">
    <location>
        <begin position="77"/>
        <end position="95"/>
    </location>
</feature>
<feature type="transmembrane region" description="Helical" evidence="4">
    <location>
        <begin position="46"/>
        <end position="65"/>
    </location>
</feature>
<evidence type="ECO:0000256" key="1">
    <source>
        <dbReference type="ARBA" id="ARBA00022603"/>
    </source>
</evidence>
<dbReference type="Proteomes" id="UP000027195">
    <property type="component" value="Unassembled WGS sequence"/>
</dbReference>
<dbReference type="InParanoid" id="A0A067MI47"/>
<dbReference type="SUPFAM" id="SSF53335">
    <property type="entry name" value="S-adenosyl-L-methionine-dependent methyltransferases"/>
    <property type="match status" value="1"/>
</dbReference>
<gene>
    <name evidence="5" type="ORF">BOTBODRAFT_32825</name>
</gene>
<dbReference type="InterPro" id="IPR023576">
    <property type="entry name" value="UbiE/COQ5_MeTrFase_CS"/>
</dbReference>
<dbReference type="InterPro" id="IPR029063">
    <property type="entry name" value="SAM-dependent_MTases_sf"/>
</dbReference>
<dbReference type="PANTHER" id="PTHR45277:SF1">
    <property type="entry name" value="EXPRESSED PROTEIN"/>
    <property type="match status" value="1"/>
</dbReference>
<evidence type="ECO:0000256" key="3">
    <source>
        <dbReference type="ARBA" id="ARBA00022691"/>
    </source>
</evidence>
<reference evidence="6" key="1">
    <citation type="journal article" date="2014" name="Proc. Natl. Acad. Sci. U.S.A.">
        <title>Extensive sampling of basidiomycete genomes demonstrates inadequacy of the white-rot/brown-rot paradigm for wood decay fungi.</title>
        <authorList>
            <person name="Riley R."/>
            <person name="Salamov A.A."/>
            <person name="Brown D.W."/>
            <person name="Nagy L.G."/>
            <person name="Floudas D."/>
            <person name="Held B.W."/>
            <person name="Levasseur A."/>
            <person name="Lombard V."/>
            <person name="Morin E."/>
            <person name="Otillar R."/>
            <person name="Lindquist E.A."/>
            <person name="Sun H."/>
            <person name="LaButti K.M."/>
            <person name="Schmutz J."/>
            <person name="Jabbour D."/>
            <person name="Luo H."/>
            <person name="Baker S.E."/>
            <person name="Pisabarro A.G."/>
            <person name="Walton J.D."/>
            <person name="Blanchette R.A."/>
            <person name="Henrissat B."/>
            <person name="Martin F."/>
            <person name="Cullen D."/>
            <person name="Hibbett D.S."/>
            <person name="Grigoriev I.V."/>
        </authorList>
    </citation>
    <scope>NUCLEOTIDE SEQUENCE [LARGE SCALE GENOMIC DNA]</scope>
    <source>
        <strain evidence="6">FD-172 SS1</strain>
    </source>
</reference>
<dbReference type="STRING" id="930990.A0A067MI47"/>
<protein>
    <submittedName>
        <fullName evidence="5">Uncharacterized protein</fullName>
    </submittedName>
</protein>
<keyword evidence="6" id="KW-1185">Reference proteome</keyword>
<name>A0A067MI47_BOTB1</name>
<dbReference type="PANTHER" id="PTHR45277">
    <property type="entry name" value="EXPRESSED PROTEIN"/>
    <property type="match status" value="1"/>
</dbReference>
<dbReference type="GO" id="GO:0032259">
    <property type="term" value="P:methylation"/>
    <property type="evidence" value="ECO:0007669"/>
    <property type="project" value="UniProtKB-KW"/>
</dbReference>
<keyword evidence="3" id="KW-0949">S-adenosyl-L-methionine</keyword>
<keyword evidence="2" id="KW-0808">Transferase</keyword>
<dbReference type="Gene3D" id="3.40.50.150">
    <property type="entry name" value="Vaccinia Virus protein VP39"/>
    <property type="match status" value="1"/>
</dbReference>
<keyword evidence="4" id="KW-1133">Transmembrane helix</keyword>
<evidence type="ECO:0000313" key="6">
    <source>
        <dbReference type="Proteomes" id="UP000027195"/>
    </source>
</evidence>
<evidence type="ECO:0000256" key="4">
    <source>
        <dbReference type="SAM" id="Phobius"/>
    </source>
</evidence>
<dbReference type="Pfam" id="PF01209">
    <property type="entry name" value="Ubie_methyltran"/>
    <property type="match status" value="1"/>
</dbReference>
<dbReference type="EMBL" id="KL198038">
    <property type="protein sequence ID" value="KDQ14365.1"/>
    <property type="molecule type" value="Genomic_DNA"/>
</dbReference>
<accession>A0A067MI47</accession>
<dbReference type="GO" id="GO:0008168">
    <property type="term" value="F:methyltransferase activity"/>
    <property type="evidence" value="ECO:0007669"/>
    <property type="project" value="UniProtKB-KW"/>
</dbReference>
<keyword evidence="1" id="KW-0489">Methyltransferase</keyword>
<evidence type="ECO:0000313" key="5">
    <source>
        <dbReference type="EMBL" id="KDQ14365.1"/>
    </source>
</evidence>
<dbReference type="OrthoDB" id="3167372at2759"/>
<evidence type="ECO:0000256" key="2">
    <source>
        <dbReference type="ARBA" id="ARBA00022679"/>
    </source>
</evidence>
<dbReference type="HOGENOM" id="CLU_990428_0_0_1"/>
<proteinExistence type="predicted"/>
<organism evidence="5 6">
    <name type="scientific">Botryobasidium botryosum (strain FD-172 SS1)</name>
    <dbReference type="NCBI Taxonomy" id="930990"/>
    <lineage>
        <taxon>Eukaryota</taxon>
        <taxon>Fungi</taxon>
        <taxon>Dikarya</taxon>
        <taxon>Basidiomycota</taxon>
        <taxon>Agaricomycotina</taxon>
        <taxon>Agaricomycetes</taxon>
        <taxon>Cantharellales</taxon>
        <taxon>Botryobasidiaceae</taxon>
        <taxon>Botryobasidium</taxon>
    </lineage>
</organism>
<dbReference type="PROSITE" id="PS01184">
    <property type="entry name" value="UBIE_2"/>
    <property type="match status" value="1"/>
</dbReference>
<dbReference type="CDD" id="cd02440">
    <property type="entry name" value="AdoMet_MTases"/>
    <property type="match status" value="1"/>
</dbReference>
<dbReference type="AlphaFoldDB" id="A0A067MI47"/>